<dbReference type="Pfam" id="PF11823">
    <property type="entry name" value="Se_S_carrier"/>
    <property type="match status" value="1"/>
</dbReference>
<accession>A0A1D8GHY4</accession>
<protein>
    <recommendedName>
        <fullName evidence="1">Putative Se/S carrier protein-like domain-containing protein</fullName>
    </recommendedName>
</protein>
<sequence>MKNEEFYVIAFESTHHAIQTEKDLRTRFKIETIPTPREISASCGLSIKFSKDLFTDVTDLLKKDEKKYNVFRVEWVGGQRQITKVT</sequence>
<keyword evidence="3" id="KW-1185">Reference proteome</keyword>
<dbReference type="OrthoDB" id="3192849at2"/>
<gene>
    <name evidence="2" type="ORF">Gferi_13595</name>
</gene>
<organism evidence="2 3">
    <name type="scientific">Geosporobacter ferrireducens</name>
    <dbReference type="NCBI Taxonomy" id="1424294"/>
    <lineage>
        <taxon>Bacteria</taxon>
        <taxon>Bacillati</taxon>
        <taxon>Bacillota</taxon>
        <taxon>Clostridia</taxon>
        <taxon>Peptostreptococcales</taxon>
        <taxon>Thermotaleaceae</taxon>
        <taxon>Geosporobacter</taxon>
    </lineage>
</organism>
<evidence type="ECO:0000259" key="1">
    <source>
        <dbReference type="Pfam" id="PF11823"/>
    </source>
</evidence>
<dbReference type="InterPro" id="IPR021778">
    <property type="entry name" value="Se/S_carrier-like"/>
</dbReference>
<evidence type="ECO:0000313" key="2">
    <source>
        <dbReference type="EMBL" id="AOT70516.1"/>
    </source>
</evidence>
<reference evidence="2 3" key="1">
    <citation type="submission" date="2016-09" db="EMBL/GenBank/DDBJ databases">
        <title>Genomic analysis reveals versatility of anaerobic energy metabolism of Geosporobacter ferrireducens IRF9 of phylum Firmicutes.</title>
        <authorList>
            <person name="Kim S.-J."/>
        </authorList>
    </citation>
    <scope>NUCLEOTIDE SEQUENCE [LARGE SCALE GENOMIC DNA]</scope>
    <source>
        <strain evidence="2 3">IRF9</strain>
    </source>
</reference>
<dbReference type="AlphaFoldDB" id="A0A1D8GHY4"/>
<dbReference type="RefSeq" id="WP_069977343.1">
    <property type="nucleotide sequence ID" value="NZ_CP017269.1"/>
</dbReference>
<name>A0A1D8GHY4_9FIRM</name>
<dbReference type="KEGG" id="gfe:Gferi_13595"/>
<dbReference type="EMBL" id="CP017269">
    <property type="protein sequence ID" value="AOT70516.1"/>
    <property type="molecule type" value="Genomic_DNA"/>
</dbReference>
<feature type="domain" description="Putative Se/S carrier protein-like" evidence="1">
    <location>
        <begin position="7"/>
        <end position="68"/>
    </location>
</feature>
<dbReference type="Proteomes" id="UP000095743">
    <property type="component" value="Chromosome"/>
</dbReference>
<proteinExistence type="predicted"/>
<evidence type="ECO:0000313" key="3">
    <source>
        <dbReference type="Proteomes" id="UP000095743"/>
    </source>
</evidence>
<dbReference type="STRING" id="1424294.Gferi_13595"/>